<keyword evidence="2" id="KW-1185">Reference proteome</keyword>
<dbReference type="RefSeq" id="WP_216415143.1">
    <property type="nucleotide sequence ID" value="NZ_JAHLQK010000001.1"/>
</dbReference>
<accession>A0ABS6FZK3</accession>
<dbReference type="EMBL" id="JAHLQK010000001">
    <property type="protein sequence ID" value="MBU5675683.1"/>
    <property type="molecule type" value="Genomic_DNA"/>
</dbReference>
<evidence type="ECO:0000313" key="2">
    <source>
        <dbReference type="Proteomes" id="UP000779508"/>
    </source>
</evidence>
<proteinExistence type="predicted"/>
<dbReference type="InterPro" id="IPR025617">
    <property type="entry name" value="YqzL"/>
</dbReference>
<dbReference type="Proteomes" id="UP000779508">
    <property type="component" value="Unassembled WGS sequence"/>
</dbReference>
<dbReference type="Pfam" id="PF14006">
    <property type="entry name" value="YqzL"/>
    <property type="match status" value="1"/>
</dbReference>
<sequence>MLNETMWNIFKETGNIYAYLYTKDYDKHCSNNNTVNKKAPLEMKEITII</sequence>
<name>A0ABS6FZK3_9FIRM</name>
<protein>
    <submittedName>
        <fullName evidence="1">YqzL family protein</fullName>
    </submittedName>
</protein>
<gene>
    <name evidence="1" type="ORF">KQI88_04570</name>
</gene>
<comment type="caution">
    <text evidence="1">The sequence shown here is derived from an EMBL/GenBank/DDBJ whole genome shotgun (WGS) entry which is preliminary data.</text>
</comment>
<organism evidence="1 2">
    <name type="scientific">Alkaliphilus flagellatus</name>
    <dbReference type="NCBI Taxonomy" id="2841507"/>
    <lineage>
        <taxon>Bacteria</taxon>
        <taxon>Bacillati</taxon>
        <taxon>Bacillota</taxon>
        <taxon>Clostridia</taxon>
        <taxon>Peptostreptococcales</taxon>
        <taxon>Natronincolaceae</taxon>
        <taxon>Alkaliphilus</taxon>
    </lineage>
</organism>
<evidence type="ECO:0000313" key="1">
    <source>
        <dbReference type="EMBL" id="MBU5675683.1"/>
    </source>
</evidence>
<reference evidence="1 2" key="1">
    <citation type="submission" date="2021-06" db="EMBL/GenBank/DDBJ databases">
        <authorList>
            <person name="Sun Q."/>
            <person name="Li D."/>
        </authorList>
    </citation>
    <scope>NUCLEOTIDE SEQUENCE [LARGE SCALE GENOMIC DNA]</scope>
    <source>
        <strain evidence="1 2">MSJ-5</strain>
    </source>
</reference>